<evidence type="ECO:0000256" key="6">
    <source>
        <dbReference type="RuleBase" id="RU004440"/>
    </source>
</evidence>
<keyword evidence="5" id="KW-0378">Hydrolase</keyword>
<reference evidence="8" key="1">
    <citation type="journal article" date="2014" name="BMC Genomics">
        <title>Characterizing the developmental transcriptome of the oriental fruit fly, Bactrocera dorsalis (Diptera: Tephritidae) through comparative genomic analysis with Drosophila melanogaster utilizing modENCODE datasets.</title>
        <authorList>
            <person name="Geib S.M."/>
            <person name="Calla B."/>
            <person name="Hall B."/>
            <person name="Hou S."/>
            <person name="Manoukis N.C."/>
        </authorList>
    </citation>
    <scope>NUCLEOTIDE SEQUENCE</scope>
    <source>
        <strain evidence="8">Punador</strain>
    </source>
</reference>
<dbReference type="GO" id="GO:0003796">
    <property type="term" value="F:lysozyme activity"/>
    <property type="evidence" value="ECO:0007669"/>
    <property type="project" value="UniProtKB-EC"/>
</dbReference>
<comment type="catalytic activity">
    <reaction evidence="1">
        <text>Hydrolysis of (1-&gt;4)-beta-linkages between N-acetylmuramic acid and N-acetyl-D-glucosamine residues in a peptidoglycan and between N-acetyl-D-glucosamine residues in chitodextrins.</text>
        <dbReference type="EC" id="3.2.1.17"/>
    </reaction>
</comment>
<evidence type="ECO:0000256" key="4">
    <source>
        <dbReference type="ARBA" id="ARBA00023157"/>
    </source>
</evidence>
<dbReference type="AlphaFoldDB" id="A0A034WRA4"/>
<evidence type="ECO:0000256" key="2">
    <source>
        <dbReference type="ARBA" id="ARBA00012732"/>
    </source>
</evidence>
<keyword evidence="5" id="KW-0326">Glycosidase</keyword>
<evidence type="ECO:0000256" key="5">
    <source>
        <dbReference type="ARBA" id="ARBA00023295"/>
    </source>
</evidence>
<gene>
    <name evidence="8" type="primary">LALBA</name>
</gene>
<dbReference type="PROSITE" id="PS51348">
    <property type="entry name" value="GLYCOSYL_HYDROL_F22_2"/>
    <property type="match status" value="1"/>
</dbReference>
<dbReference type="PANTHER" id="PTHR11407">
    <property type="entry name" value="LYSOZYME C"/>
    <property type="match status" value="1"/>
</dbReference>
<evidence type="ECO:0000256" key="1">
    <source>
        <dbReference type="ARBA" id="ARBA00000632"/>
    </source>
</evidence>
<dbReference type="InterPro" id="IPR019799">
    <property type="entry name" value="Glyco_hydro_22_CS"/>
</dbReference>
<evidence type="ECO:0000259" key="7">
    <source>
        <dbReference type="PROSITE" id="PS00128"/>
    </source>
</evidence>
<dbReference type="SUPFAM" id="SSF53955">
    <property type="entry name" value="Lysozyme-like"/>
    <property type="match status" value="1"/>
</dbReference>
<protein>
    <recommendedName>
        <fullName evidence="2">lysozyme</fullName>
        <ecNumber evidence="2">3.2.1.17</ecNumber>
    </recommendedName>
</protein>
<dbReference type="EC" id="3.2.1.17" evidence="2"/>
<dbReference type="InterPro" id="IPR001916">
    <property type="entry name" value="Glyco_hydro_22"/>
</dbReference>
<dbReference type="EMBL" id="GAKP01002674">
    <property type="protein sequence ID" value="JAC56278.1"/>
    <property type="molecule type" value="Transcribed_RNA"/>
</dbReference>
<organism evidence="8">
    <name type="scientific">Bactrocera dorsalis</name>
    <name type="common">Oriental fruit fly</name>
    <name type="synonym">Dacus dorsalis</name>
    <dbReference type="NCBI Taxonomy" id="27457"/>
    <lineage>
        <taxon>Eukaryota</taxon>
        <taxon>Metazoa</taxon>
        <taxon>Ecdysozoa</taxon>
        <taxon>Arthropoda</taxon>
        <taxon>Hexapoda</taxon>
        <taxon>Insecta</taxon>
        <taxon>Pterygota</taxon>
        <taxon>Neoptera</taxon>
        <taxon>Endopterygota</taxon>
        <taxon>Diptera</taxon>
        <taxon>Brachycera</taxon>
        <taxon>Muscomorpha</taxon>
        <taxon>Tephritoidea</taxon>
        <taxon>Tephritidae</taxon>
        <taxon>Bactrocera</taxon>
        <taxon>Bactrocera</taxon>
    </lineage>
</organism>
<dbReference type="Gene3D" id="1.10.530.10">
    <property type="match status" value="1"/>
</dbReference>
<dbReference type="GO" id="GO:0042742">
    <property type="term" value="P:defense response to bacterium"/>
    <property type="evidence" value="ECO:0007669"/>
    <property type="project" value="UniProtKB-KW"/>
</dbReference>
<dbReference type="PANTHER" id="PTHR11407:SF63">
    <property type="entry name" value="LYSOZYME C"/>
    <property type="match status" value="1"/>
</dbReference>
<dbReference type="Pfam" id="PF00062">
    <property type="entry name" value="Lys"/>
    <property type="match status" value="1"/>
</dbReference>
<dbReference type="OrthoDB" id="17373at2759"/>
<keyword evidence="4" id="KW-1015">Disulfide bond</keyword>
<name>A0A034WRA4_BACDO</name>
<dbReference type="PROSITE" id="PS00128">
    <property type="entry name" value="GLYCOSYL_HYDROL_F22_1"/>
    <property type="match status" value="1"/>
</dbReference>
<dbReference type="PRINTS" id="PR00135">
    <property type="entry name" value="LYZLACT"/>
</dbReference>
<proteinExistence type="inferred from homology"/>
<feature type="domain" description="Glycosyl hydrolases family 22 (GH22)" evidence="7">
    <location>
        <begin position="108"/>
        <end position="126"/>
    </location>
</feature>
<keyword evidence="3" id="KW-0081">Bacteriolytic enzyme</keyword>
<sequence length="168" mass="18711">MSTRSTRALRVGNDAPCVFALVARVFCMLVAFGGSVNAKVYDRCELAQVLHNRHRLDLHEVATWTCIAQHSSGFNTEAYAGGLAGGSHGLFQISDVFWCSPPGKGFACNLPCERLRDEDLTDDLRCLRIIYDEHQRLSGDGYNAWNAYQQFCRHGVESYVADCFLINA</sequence>
<dbReference type="CDD" id="cd16899">
    <property type="entry name" value="LYZ_C_invert"/>
    <property type="match status" value="1"/>
</dbReference>
<dbReference type="GO" id="GO:0031640">
    <property type="term" value="P:killing of cells of another organism"/>
    <property type="evidence" value="ECO:0007669"/>
    <property type="project" value="UniProtKB-KW"/>
</dbReference>
<comment type="similarity">
    <text evidence="6">Belongs to the glycosyl hydrolase 22 family.</text>
</comment>
<dbReference type="SMART" id="SM00263">
    <property type="entry name" value="LYZ1"/>
    <property type="match status" value="1"/>
</dbReference>
<evidence type="ECO:0000313" key="8">
    <source>
        <dbReference type="EMBL" id="JAC56278.1"/>
    </source>
</evidence>
<evidence type="ECO:0000256" key="3">
    <source>
        <dbReference type="ARBA" id="ARBA00022638"/>
    </source>
</evidence>
<keyword evidence="3" id="KW-0929">Antimicrobial</keyword>
<dbReference type="InterPro" id="IPR023346">
    <property type="entry name" value="Lysozyme-like_dom_sf"/>
</dbReference>
<accession>A0A034WRA4</accession>